<keyword evidence="2" id="KW-1185">Reference proteome</keyword>
<reference evidence="1 2" key="1">
    <citation type="submission" date="2021-04" db="EMBL/GenBank/DDBJ databases">
        <authorList>
            <person name="Shkoporov A.N."/>
            <person name="Stockdale S.R."/>
            <person name="Guerin E."/>
            <person name="Ross R.P."/>
            <person name="Hill C."/>
        </authorList>
    </citation>
    <scope>NUCLEOTIDE SEQUENCE [LARGE SCALE GENOMIC DNA]</scope>
    <source>
        <strain evidence="2">cr123_1</strain>
    </source>
</reference>
<dbReference type="RefSeq" id="YP_010358777.1">
    <property type="nucleotide sequence ID" value="NC_062766.1"/>
</dbReference>
<organism evidence="1 2">
    <name type="scientific">uncultured phage cr123_1</name>
    <dbReference type="NCBI Taxonomy" id="2986401"/>
    <lineage>
        <taxon>Viruses</taxon>
        <taxon>Duplodnaviria</taxon>
        <taxon>Heunggongvirae</taxon>
        <taxon>Uroviricota</taxon>
        <taxon>Caudoviricetes</taxon>
        <taxon>Crassvirales</taxon>
        <taxon>Intestiviridae</taxon>
        <taxon>Crudevirinae</taxon>
        <taxon>Delmidovirus</taxon>
        <taxon>Delmidovirus copri</taxon>
    </lineage>
</organism>
<name>A0AAE7RUY6_9CAUD</name>
<dbReference type="Proteomes" id="UP000827429">
    <property type="component" value="Segment"/>
</dbReference>
<proteinExistence type="predicted"/>
<dbReference type="GeneID" id="75691325"/>
<dbReference type="EMBL" id="MZ130476">
    <property type="protein sequence ID" value="QWM89205.1"/>
    <property type="molecule type" value="Genomic_DNA"/>
</dbReference>
<accession>A0AAE7RUY6</accession>
<protein>
    <submittedName>
        <fullName evidence="1">Uncharacterized protein</fullName>
    </submittedName>
</protein>
<sequence>MEENVPTNEAAVVTATAPVNQPSNKQDRKTVIPKGVPESTAKIAAFLNFNCDIRRHTAKNIIAAAKESGLVKQDSKCYVNFLWNKFQLKENGLNKEFLYTESFFIRSFAKSFEDIARDAGVVLENFFVDNDIHGEDVLGNTNNNG</sequence>
<dbReference type="KEGG" id="vg:75691325"/>
<evidence type="ECO:0000313" key="1">
    <source>
        <dbReference type="EMBL" id="QWM89205.1"/>
    </source>
</evidence>
<evidence type="ECO:0000313" key="2">
    <source>
        <dbReference type="Proteomes" id="UP000827429"/>
    </source>
</evidence>
<gene>
    <name evidence="1" type="primary">gp_15306</name>
</gene>